<dbReference type="EMBL" id="MFQA01000043">
    <property type="protein sequence ID" value="OGH68418.1"/>
    <property type="molecule type" value="Genomic_DNA"/>
</dbReference>
<reference evidence="2 3" key="1">
    <citation type="journal article" date="2016" name="Nat. Commun.">
        <title>Thousands of microbial genomes shed light on interconnected biogeochemical processes in an aquifer system.</title>
        <authorList>
            <person name="Anantharaman K."/>
            <person name="Brown C.T."/>
            <person name="Hug L.A."/>
            <person name="Sharon I."/>
            <person name="Castelle C.J."/>
            <person name="Probst A.J."/>
            <person name="Thomas B.C."/>
            <person name="Singh A."/>
            <person name="Wilkins M.J."/>
            <person name="Karaoz U."/>
            <person name="Brodie E.L."/>
            <person name="Williams K.H."/>
            <person name="Hubbard S.S."/>
            <person name="Banfield J.F."/>
        </authorList>
    </citation>
    <scope>NUCLEOTIDE SEQUENCE [LARGE SCALE GENOMIC DNA]</scope>
</reference>
<evidence type="ECO:0000313" key="2">
    <source>
        <dbReference type="EMBL" id="OGH68418.1"/>
    </source>
</evidence>
<dbReference type="InterPro" id="IPR016181">
    <property type="entry name" value="Acyl_CoA_acyltransferase"/>
</dbReference>
<accession>A0A1F6MA27</accession>
<evidence type="ECO:0000259" key="1">
    <source>
        <dbReference type="Pfam" id="PF13480"/>
    </source>
</evidence>
<organism evidence="2 3">
    <name type="scientific">Candidatus Magasanikbacteria bacterium RIFCSPHIGHO2_02_FULL_45_10</name>
    <dbReference type="NCBI Taxonomy" id="1798679"/>
    <lineage>
        <taxon>Bacteria</taxon>
        <taxon>Candidatus Magasanikiibacteriota</taxon>
    </lineage>
</organism>
<dbReference type="AlphaFoldDB" id="A0A1F6MA27"/>
<dbReference type="SUPFAM" id="SSF55729">
    <property type="entry name" value="Acyl-CoA N-acyltransferases (Nat)"/>
    <property type="match status" value="1"/>
</dbReference>
<gene>
    <name evidence="2" type="ORF">A3D53_03170</name>
</gene>
<sequence length="309" mass="36099">MTSFRIECINDLAAAKTWWERFSPRKTLYDIWEFRYCFYKPFQYELFFYVGYVGNEPIGLLALQYNSRHELFEPFGGSFMSNIQVFCDEKHSKYVPNFYAAIPSPAVLTDIVGCDPFTMSLPFSNYRYILDLTAIKSGEEYLEKCVNSKFRSNVKRRVKLMEETGIQVTRNNFTDIDKLIELNLKTFPDSSFNKPHRPEIFRDLLRQNFNTELLSFSIDGKVVAVCLAFVFNGIYLNINMGADKSVSPHLWTYVTFYKLRHAIELGCRQFDSGMEDCSWKEHWGHGKLPEYKFYKPAVVTLPQPTTTTV</sequence>
<dbReference type="InterPro" id="IPR038740">
    <property type="entry name" value="BioF2-like_GNAT_dom"/>
</dbReference>
<proteinExistence type="predicted"/>
<protein>
    <recommendedName>
        <fullName evidence="1">BioF2-like acetyltransferase domain-containing protein</fullName>
    </recommendedName>
</protein>
<evidence type="ECO:0000313" key="3">
    <source>
        <dbReference type="Proteomes" id="UP000176413"/>
    </source>
</evidence>
<dbReference type="Pfam" id="PF13480">
    <property type="entry name" value="Acetyltransf_6"/>
    <property type="match status" value="1"/>
</dbReference>
<comment type="caution">
    <text evidence="2">The sequence shown here is derived from an EMBL/GenBank/DDBJ whole genome shotgun (WGS) entry which is preliminary data.</text>
</comment>
<dbReference type="Proteomes" id="UP000176413">
    <property type="component" value="Unassembled WGS sequence"/>
</dbReference>
<feature type="domain" description="BioF2-like acetyltransferase" evidence="1">
    <location>
        <begin position="148"/>
        <end position="281"/>
    </location>
</feature>
<name>A0A1F6MA27_9BACT</name>
<dbReference type="Gene3D" id="3.40.630.30">
    <property type="match status" value="1"/>
</dbReference>